<dbReference type="EMBL" id="RRYP01013663">
    <property type="protein sequence ID" value="TNV76402.1"/>
    <property type="molecule type" value="Genomic_DNA"/>
</dbReference>
<feature type="signal peptide" evidence="1">
    <location>
        <begin position="1"/>
        <end position="18"/>
    </location>
</feature>
<evidence type="ECO:0000313" key="3">
    <source>
        <dbReference type="Proteomes" id="UP000785679"/>
    </source>
</evidence>
<sequence length="273" mass="30435">MLQIIIAAASLTTSCIFASTVIHLENCNASLSFAQAQTPGTKFTCVNEAGFNELDCIVVISEKFSKCNQGELCKDFICKYRGEMDYTNDGSFSKSNLNLTKDEEAWLLEQIQVPGLILKPVLLFQATRDGWDISEYSSRVNGQNNTYQFFRFKGSNRRAAGFASFAKTDEEGQFKDSQSFILSIEKRIVARADSDTGCLMQNREWGTILASKYNSQLTYGVLGPSFNNNQSSTICGMAGYYMPFEDDEKKICSISGLEGLTAEIIELEVWKIL</sequence>
<feature type="chain" id="PRO_5035328729" description="TLDc domain-containing protein" evidence="1">
    <location>
        <begin position="19"/>
        <end position="273"/>
    </location>
</feature>
<protein>
    <recommendedName>
        <fullName evidence="4">TLDc domain-containing protein</fullName>
    </recommendedName>
</protein>
<keyword evidence="3" id="KW-1185">Reference proteome</keyword>
<evidence type="ECO:0008006" key="4">
    <source>
        <dbReference type="Google" id="ProtNLM"/>
    </source>
</evidence>
<keyword evidence="1" id="KW-0732">Signal</keyword>
<dbReference type="AlphaFoldDB" id="A0A8J8NJ24"/>
<reference evidence="2" key="1">
    <citation type="submission" date="2019-06" db="EMBL/GenBank/DDBJ databases">
        <authorList>
            <person name="Zheng W."/>
        </authorList>
    </citation>
    <scope>NUCLEOTIDE SEQUENCE</scope>
    <source>
        <strain evidence="2">QDHG01</strain>
    </source>
</reference>
<dbReference type="OrthoDB" id="10677995at2759"/>
<evidence type="ECO:0000313" key="2">
    <source>
        <dbReference type="EMBL" id="TNV76402.1"/>
    </source>
</evidence>
<gene>
    <name evidence="2" type="ORF">FGO68_gene5115</name>
</gene>
<name>A0A8J8NJ24_HALGN</name>
<dbReference type="Proteomes" id="UP000785679">
    <property type="component" value="Unassembled WGS sequence"/>
</dbReference>
<accession>A0A8J8NJ24</accession>
<evidence type="ECO:0000256" key="1">
    <source>
        <dbReference type="SAM" id="SignalP"/>
    </source>
</evidence>
<comment type="caution">
    <text evidence="2">The sequence shown here is derived from an EMBL/GenBank/DDBJ whole genome shotgun (WGS) entry which is preliminary data.</text>
</comment>
<proteinExistence type="predicted"/>
<organism evidence="2 3">
    <name type="scientific">Halteria grandinella</name>
    <dbReference type="NCBI Taxonomy" id="5974"/>
    <lineage>
        <taxon>Eukaryota</taxon>
        <taxon>Sar</taxon>
        <taxon>Alveolata</taxon>
        <taxon>Ciliophora</taxon>
        <taxon>Intramacronucleata</taxon>
        <taxon>Spirotrichea</taxon>
        <taxon>Stichotrichia</taxon>
        <taxon>Sporadotrichida</taxon>
        <taxon>Halteriidae</taxon>
        <taxon>Halteria</taxon>
    </lineage>
</organism>